<dbReference type="Proteomes" id="UP000272888">
    <property type="component" value="Unassembled WGS sequence"/>
</dbReference>
<keyword evidence="3" id="KW-1185">Reference proteome</keyword>
<organism evidence="2 3">
    <name type="scientific">Corallococcus llansteffanensis</name>
    <dbReference type="NCBI Taxonomy" id="2316731"/>
    <lineage>
        <taxon>Bacteria</taxon>
        <taxon>Pseudomonadati</taxon>
        <taxon>Myxococcota</taxon>
        <taxon>Myxococcia</taxon>
        <taxon>Myxococcales</taxon>
        <taxon>Cystobacterineae</taxon>
        <taxon>Myxococcaceae</taxon>
        <taxon>Corallococcus</taxon>
    </lineage>
</organism>
<accession>A0A3A8N918</accession>
<protein>
    <submittedName>
        <fullName evidence="2">Uncharacterized protein</fullName>
    </submittedName>
</protein>
<feature type="region of interest" description="Disordered" evidence="1">
    <location>
        <begin position="60"/>
        <end position="81"/>
    </location>
</feature>
<comment type="caution">
    <text evidence="2">The sequence shown here is derived from an EMBL/GenBank/DDBJ whole genome shotgun (WGS) entry which is preliminary data.</text>
</comment>
<evidence type="ECO:0000256" key="1">
    <source>
        <dbReference type="SAM" id="MobiDB-lite"/>
    </source>
</evidence>
<name>A0A3A8N918_9BACT</name>
<dbReference type="AlphaFoldDB" id="A0A3A8N918"/>
<evidence type="ECO:0000313" key="2">
    <source>
        <dbReference type="EMBL" id="RKH35864.1"/>
    </source>
</evidence>
<reference evidence="3" key="1">
    <citation type="submission" date="2018-09" db="EMBL/GenBank/DDBJ databases">
        <authorList>
            <person name="Livingstone P.G."/>
            <person name="Whitworth D.E."/>
        </authorList>
    </citation>
    <scope>NUCLEOTIDE SEQUENCE [LARGE SCALE GENOMIC DNA]</scope>
    <source>
        <strain evidence="3">CA051B</strain>
    </source>
</reference>
<proteinExistence type="predicted"/>
<dbReference type="EMBL" id="RAWB01001039">
    <property type="protein sequence ID" value="RKH35864.1"/>
    <property type="molecule type" value="Genomic_DNA"/>
</dbReference>
<feature type="non-terminal residue" evidence="2">
    <location>
        <position position="81"/>
    </location>
</feature>
<feature type="region of interest" description="Disordered" evidence="1">
    <location>
        <begin position="1"/>
        <end position="40"/>
    </location>
</feature>
<sequence>MTEGSGPRAADARRATSFLNGAREGRIGAPAVRREAAPPRPCSGVSLLCSAIAAAAMSPTRVKPAPRVARSSMRPHVWRRG</sequence>
<gene>
    <name evidence="2" type="ORF">D7V93_43145</name>
</gene>
<evidence type="ECO:0000313" key="3">
    <source>
        <dbReference type="Proteomes" id="UP000272888"/>
    </source>
</evidence>